<dbReference type="InterPro" id="IPR002202">
    <property type="entry name" value="HMG_CoA_Rdtase"/>
</dbReference>
<dbReference type="STRING" id="1231657.A0A1Y1YMJ0"/>
<dbReference type="Pfam" id="PF00368">
    <property type="entry name" value="HMG-CoA_red"/>
    <property type="match status" value="1"/>
</dbReference>
<sequence length="387" mass="40938">MEPAQDATAQPIPTPTPTRSTLVSNLKHITRHASETSPIKVENCIGFAQIPIGLAGPLTITGHSQRGTFHAPIATVEPTLVASTARGCKAFQACGGLKAIALKEGMSRAPMFRFRTVDDAVVFYQVVERGELDEELGSAVRKTSRHGRMIRLTPHIIGTSVHVKFEYTCGDAAGQNMATIGTHTACMQLIKAHGEKYGIVDFQLEGQMASDKKASMGNIQAPRGVQVLTWGVLDDKTCRSVLKASSLRIHTALTNIVEGGIRNGQFGSNVNTANVVAAMFVATGQDVASVLEGGWAHLTSDYDTTTGDLTLSLFIPSLPVGTVGGGTGYGTQREALELLGCYGEGRKWAFAETVAAFALALDVSTISAIASDGFAQSHQKLARAAKL</sequence>
<dbReference type="Gene3D" id="3.90.770.10">
    <property type="entry name" value="3-hydroxy-3-methylglutaryl-coenzyme A Reductase, Chain A, domain 2"/>
    <property type="match status" value="1"/>
</dbReference>
<feature type="compositionally biased region" description="Low complexity" evidence="4">
    <location>
        <begin position="1"/>
        <end position="11"/>
    </location>
</feature>
<dbReference type="GO" id="GO:0004420">
    <property type="term" value="F:hydroxymethylglutaryl-CoA reductase (NADPH) activity"/>
    <property type="evidence" value="ECO:0007669"/>
    <property type="project" value="UniProtKB-EC"/>
</dbReference>
<feature type="domain" description="Rhodanese" evidence="5">
    <location>
        <begin position="271"/>
        <end position="307"/>
    </location>
</feature>
<keyword evidence="7" id="KW-1185">Reference proteome</keyword>
<feature type="region of interest" description="Disordered" evidence="4">
    <location>
        <begin position="1"/>
        <end position="20"/>
    </location>
</feature>
<dbReference type="EMBL" id="MCFA01000201">
    <property type="protein sequence ID" value="ORX99211.1"/>
    <property type="molecule type" value="Genomic_DNA"/>
</dbReference>
<reference evidence="6 7" key="1">
    <citation type="submission" date="2016-07" db="EMBL/GenBank/DDBJ databases">
        <title>Pervasive Adenine N6-methylation of Active Genes in Fungi.</title>
        <authorList>
            <consortium name="DOE Joint Genome Institute"/>
            <person name="Mondo S.J."/>
            <person name="Dannebaum R.O."/>
            <person name="Kuo R.C."/>
            <person name="Labutti K."/>
            <person name="Haridas S."/>
            <person name="Kuo A."/>
            <person name="Salamov A."/>
            <person name="Ahrendt S.R."/>
            <person name="Lipzen A."/>
            <person name="Sullivan W."/>
            <person name="Andreopoulos W.B."/>
            <person name="Clum A."/>
            <person name="Lindquist E."/>
            <person name="Daum C."/>
            <person name="Ramamoorthy G.K."/>
            <person name="Gryganskyi A."/>
            <person name="Culley D."/>
            <person name="Magnuson J.K."/>
            <person name="James T.Y."/>
            <person name="O'Malley M.A."/>
            <person name="Stajich J.E."/>
            <person name="Spatafora J.W."/>
            <person name="Visel A."/>
            <person name="Grigoriev I.V."/>
        </authorList>
    </citation>
    <scope>NUCLEOTIDE SEQUENCE [LARGE SCALE GENOMIC DNA]</scope>
    <source>
        <strain evidence="6 7">CBS 115471</strain>
    </source>
</reference>
<evidence type="ECO:0000256" key="2">
    <source>
        <dbReference type="ARBA" id="ARBA00012999"/>
    </source>
</evidence>
<dbReference type="InterPro" id="IPR001763">
    <property type="entry name" value="Rhodanese-like_dom"/>
</dbReference>
<dbReference type="PANTHER" id="PTHR10572">
    <property type="entry name" value="3-HYDROXY-3-METHYLGLUTARYL-COENZYME A REDUCTASE"/>
    <property type="match status" value="1"/>
</dbReference>
<dbReference type="EC" id="1.1.1.34" evidence="2"/>
<evidence type="ECO:0000313" key="7">
    <source>
        <dbReference type="Proteomes" id="UP000193144"/>
    </source>
</evidence>
<dbReference type="Proteomes" id="UP000193144">
    <property type="component" value="Unassembled WGS sequence"/>
</dbReference>
<dbReference type="PANTHER" id="PTHR10572:SF24">
    <property type="entry name" value="3-HYDROXY-3-METHYLGLUTARYL-COENZYME A REDUCTASE"/>
    <property type="match status" value="1"/>
</dbReference>
<dbReference type="SUPFAM" id="SSF55035">
    <property type="entry name" value="NAD-binding domain of HMG-CoA reductase"/>
    <property type="match status" value="1"/>
</dbReference>
<evidence type="ECO:0000313" key="6">
    <source>
        <dbReference type="EMBL" id="ORX99211.1"/>
    </source>
</evidence>
<organism evidence="6 7">
    <name type="scientific">Clohesyomyces aquaticus</name>
    <dbReference type="NCBI Taxonomy" id="1231657"/>
    <lineage>
        <taxon>Eukaryota</taxon>
        <taxon>Fungi</taxon>
        <taxon>Dikarya</taxon>
        <taxon>Ascomycota</taxon>
        <taxon>Pezizomycotina</taxon>
        <taxon>Dothideomycetes</taxon>
        <taxon>Pleosporomycetidae</taxon>
        <taxon>Pleosporales</taxon>
        <taxon>Lindgomycetaceae</taxon>
        <taxon>Clohesyomyces</taxon>
    </lineage>
</organism>
<keyword evidence="3" id="KW-0560">Oxidoreductase</keyword>
<dbReference type="InterPro" id="IPR023074">
    <property type="entry name" value="HMG_CoA_Rdtase_cat_sf"/>
</dbReference>
<dbReference type="AlphaFoldDB" id="A0A1Y1YMJ0"/>
<gene>
    <name evidence="6" type="ORF">BCR34DRAFT_592965</name>
</gene>
<dbReference type="OrthoDB" id="310654at2759"/>
<evidence type="ECO:0000256" key="3">
    <source>
        <dbReference type="ARBA" id="ARBA00023002"/>
    </source>
</evidence>
<dbReference type="InterPro" id="IPR009023">
    <property type="entry name" value="HMG_CoA_Rdtase_NAD(P)-bd_sf"/>
</dbReference>
<dbReference type="PROSITE" id="PS50206">
    <property type="entry name" value="RHODANESE_3"/>
    <property type="match status" value="1"/>
</dbReference>
<dbReference type="InterPro" id="IPR023076">
    <property type="entry name" value="HMG_CoA_Rdtase_CS"/>
</dbReference>
<comment type="similarity">
    <text evidence="1">Belongs to the HMG-CoA reductase family.</text>
</comment>
<protein>
    <recommendedName>
        <fullName evidence="2">hydroxymethylglutaryl-CoA reductase (NADPH)</fullName>
        <ecNumber evidence="2">1.1.1.34</ecNumber>
    </recommendedName>
</protein>
<dbReference type="SUPFAM" id="SSF56542">
    <property type="entry name" value="Substrate-binding domain of HMG-CoA reductase"/>
    <property type="match status" value="1"/>
</dbReference>
<accession>A0A1Y1YMJ0</accession>
<comment type="caution">
    <text evidence="6">The sequence shown here is derived from an EMBL/GenBank/DDBJ whole genome shotgun (WGS) entry which is preliminary data.</text>
</comment>
<evidence type="ECO:0000256" key="1">
    <source>
        <dbReference type="ARBA" id="ARBA00007661"/>
    </source>
</evidence>
<dbReference type="InterPro" id="IPR009029">
    <property type="entry name" value="HMG_CoA_Rdtase_sub-bd_dom_sf"/>
</dbReference>
<dbReference type="GO" id="GO:0015936">
    <property type="term" value="P:coenzyme A metabolic process"/>
    <property type="evidence" value="ECO:0007669"/>
    <property type="project" value="InterPro"/>
</dbReference>
<proteinExistence type="inferred from homology"/>
<dbReference type="PROSITE" id="PS50065">
    <property type="entry name" value="HMG_COA_REDUCTASE_4"/>
    <property type="match status" value="1"/>
</dbReference>
<dbReference type="PRINTS" id="PR00071">
    <property type="entry name" value="HMGCOARDTASE"/>
</dbReference>
<name>A0A1Y1YMJ0_9PLEO</name>
<dbReference type="PROSITE" id="PS00318">
    <property type="entry name" value="HMG_COA_REDUCTASE_2"/>
    <property type="match status" value="1"/>
</dbReference>
<evidence type="ECO:0000259" key="5">
    <source>
        <dbReference type="PROSITE" id="PS50206"/>
    </source>
</evidence>
<evidence type="ECO:0000256" key="4">
    <source>
        <dbReference type="SAM" id="MobiDB-lite"/>
    </source>
</evidence>
<dbReference type="Gene3D" id="3.30.70.420">
    <property type="entry name" value="Hydroxymethylglutaryl-CoA reductase, class I/II, NAD/NADP-binding domain"/>
    <property type="match status" value="1"/>
</dbReference>